<comment type="similarity">
    <text evidence="1">Belongs to the peptidase M38 family.</text>
</comment>
<keyword evidence="1 3" id="KW-0378">Hydrolase</keyword>
<dbReference type="InterPro" id="IPR010229">
    <property type="entry name" value="Pept_M38_dipep"/>
</dbReference>
<sequence length="388" mass="40929">MLTLIKQAKVYAPEELGQRDILCAGGKILAIETEIKLDTSVPCQQVEAAGRLAIPGMVDSLVHFTGGGGEGGPHTRTPELRLSQAIEAGVTTLIGALGTDSESRSLAELVAKARALNHEGVSAYCHTGSYQIPVKTLTGSVERDLLLVDIMLGVGEVAVADHRSSQPTLDELKKVVAAARVGGMLAGKAGTVLVHMGDAPDQLDLLEALFASTDIPRRQLQVTHVNRSRSLFETAIGYAKRGGFVDFTTSTTPELLKWGEVECGEGLREMLAAGVPLSQISFSSDGQASLPVFDGEGNLVGLQVGQLASLWQAVQDALAAGVPLAQALAVVTANPARLLGLKQKGRLQAAMDADLLLVQPDSWRIDSVMAKGRWLKLDGQELAKGTFE</sequence>
<organism evidence="3 4">
    <name type="scientific">Balneatrix alpica</name>
    <dbReference type="NCBI Taxonomy" id="75684"/>
    <lineage>
        <taxon>Bacteria</taxon>
        <taxon>Pseudomonadati</taxon>
        <taxon>Pseudomonadota</taxon>
        <taxon>Gammaproteobacteria</taxon>
        <taxon>Oceanospirillales</taxon>
        <taxon>Balneatrichaceae</taxon>
        <taxon>Balneatrix</taxon>
    </lineage>
</organism>
<dbReference type="InterPro" id="IPR032466">
    <property type="entry name" value="Metal_Hydrolase"/>
</dbReference>
<dbReference type="Pfam" id="PF01979">
    <property type="entry name" value="Amidohydro_1"/>
    <property type="match status" value="1"/>
</dbReference>
<proteinExistence type="inferred from homology"/>
<dbReference type="InterPro" id="IPR006680">
    <property type="entry name" value="Amidohydro-rel"/>
</dbReference>
<dbReference type="PIRSF" id="PIRSF001238">
    <property type="entry name" value="IadA"/>
    <property type="match status" value="1"/>
</dbReference>
<dbReference type="EC" id="3.4.19.-" evidence="1"/>
<evidence type="ECO:0000259" key="2">
    <source>
        <dbReference type="Pfam" id="PF01979"/>
    </source>
</evidence>
<keyword evidence="4" id="KW-1185">Reference proteome</keyword>
<keyword evidence="1" id="KW-0482">Metalloprotease</keyword>
<accession>A0ABV5Z9H7</accession>
<reference evidence="3 4" key="1">
    <citation type="submission" date="2024-09" db="EMBL/GenBank/DDBJ databases">
        <authorList>
            <person name="Sun Q."/>
            <person name="Mori K."/>
        </authorList>
    </citation>
    <scope>NUCLEOTIDE SEQUENCE [LARGE SCALE GENOMIC DNA]</scope>
    <source>
        <strain evidence="3 4">ATCC 51285</strain>
    </source>
</reference>
<dbReference type="Proteomes" id="UP001589628">
    <property type="component" value="Unassembled WGS sequence"/>
</dbReference>
<name>A0ABV5Z9H7_9GAMM</name>
<dbReference type="GO" id="GO:0008798">
    <property type="term" value="F:beta-aspartyl-peptidase activity"/>
    <property type="evidence" value="ECO:0007669"/>
    <property type="project" value="UniProtKB-EC"/>
</dbReference>
<dbReference type="PANTHER" id="PTHR11647">
    <property type="entry name" value="HYDRANTOINASE/DIHYDROPYRIMIDINASE FAMILY MEMBER"/>
    <property type="match status" value="1"/>
</dbReference>
<evidence type="ECO:0000256" key="1">
    <source>
        <dbReference type="PIRNR" id="PIRNR001238"/>
    </source>
</evidence>
<dbReference type="Gene3D" id="2.30.40.10">
    <property type="entry name" value="Urease, subunit C, domain 1"/>
    <property type="match status" value="1"/>
</dbReference>
<comment type="PTM">
    <text evidence="1">Carboxylation allows a single lysine to coordinate two zinc ions.</text>
</comment>
<dbReference type="SUPFAM" id="SSF51556">
    <property type="entry name" value="Metallo-dependent hydrolases"/>
    <property type="match status" value="1"/>
</dbReference>
<keyword evidence="1" id="KW-0862">Zinc</keyword>
<keyword evidence="1" id="KW-0479">Metal-binding</keyword>
<evidence type="ECO:0000313" key="3">
    <source>
        <dbReference type="EMBL" id="MFB9885941.1"/>
    </source>
</evidence>
<dbReference type="PANTHER" id="PTHR11647:SF1">
    <property type="entry name" value="COLLAPSIN RESPONSE MEDIATOR PROTEIN"/>
    <property type="match status" value="1"/>
</dbReference>
<dbReference type="SUPFAM" id="SSF51338">
    <property type="entry name" value="Composite domain of metallo-dependent hydrolases"/>
    <property type="match status" value="1"/>
</dbReference>
<dbReference type="InterPro" id="IPR050378">
    <property type="entry name" value="Metallo-dep_Hydrolases_sf"/>
</dbReference>
<keyword evidence="1" id="KW-0645">Protease</keyword>
<dbReference type="Gene3D" id="3.20.20.140">
    <property type="entry name" value="Metal-dependent hydrolases"/>
    <property type="match status" value="1"/>
</dbReference>
<dbReference type="RefSeq" id="WP_027313984.1">
    <property type="nucleotide sequence ID" value="NZ_JBHLZN010000001.1"/>
</dbReference>
<gene>
    <name evidence="3" type="primary">iadA</name>
    <name evidence="3" type="ORF">ACFFLH_05925</name>
</gene>
<dbReference type="InterPro" id="IPR011059">
    <property type="entry name" value="Metal-dep_hydrolase_composite"/>
</dbReference>
<comment type="cofactor">
    <cofactor evidence="1">
        <name>Zn(2+)</name>
        <dbReference type="ChEBI" id="CHEBI:29105"/>
    </cofactor>
    <text evidence="1">Binds 2 Zn(2+) ions per subunit.</text>
</comment>
<dbReference type="NCBIfam" id="TIGR01975">
    <property type="entry name" value="isoAsp_dipep"/>
    <property type="match status" value="1"/>
</dbReference>
<comment type="caution">
    <text evidence="3">The sequence shown here is derived from an EMBL/GenBank/DDBJ whole genome shotgun (WGS) entry which is preliminary data.</text>
</comment>
<comment type="function">
    <text evidence="1">Catalyzes the hydrolytic cleavage of a subset of L-isoaspartyl (L-beta-aspartyl) dipeptides. Used to degrade proteins damaged by L-isoaspartyl residues formation.</text>
</comment>
<protein>
    <recommendedName>
        <fullName evidence="1">Isoaspartyl dipeptidase</fullName>
        <ecNumber evidence="1">3.4.19.-</ecNumber>
    </recommendedName>
</protein>
<comment type="subcellular location">
    <subcellularLocation>
        <location evidence="1">Cytoplasm</location>
    </subcellularLocation>
</comment>
<evidence type="ECO:0000313" key="4">
    <source>
        <dbReference type="Proteomes" id="UP001589628"/>
    </source>
</evidence>
<dbReference type="EMBL" id="JBHLZN010000001">
    <property type="protein sequence ID" value="MFB9885941.1"/>
    <property type="molecule type" value="Genomic_DNA"/>
</dbReference>
<feature type="domain" description="Amidohydrolase-related" evidence="2">
    <location>
        <begin position="266"/>
        <end position="374"/>
    </location>
</feature>